<dbReference type="Gene3D" id="1.10.286.20">
    <property type="match status" value="1"/>
</dbReference>
<comment type="similarity">
    <text evidence="1 6">Belongs to the EF-Ts family.</text>
</comment>
<dbReference type="AlphaFoldDB" id="A0A401ZXZ7"/>
<dbReference type="PANTHER" id="PTHR11741">
    <property type="entry name" value="ELONGATION FACTOR TS"/>
    <property type="match status" value="1"/>
</dbReference>
<dbReference type="GO" id="GO:0003746">
    <property type="term" value="F:translation elongation factor activity"/>
    <property type="evidence" value="ECO:0007669"/>
    <property type="project" value="UniProtKB-UniRule"/>
</dbReference>
<dbReference type="SUPFAM" id="SSF54713">
    <property type="entry name" value="Elongation factor Ts (EF-Ts), dimerisation domain"/>
    <property type="match status" value="1"/>
</dbReference>
<dbReference type="InterPro" id="IPR014039">
    <property type="entry name" value="Transl_elong_EFTs/EF1B_dimer"/>
</dbReference>
<organism evidence="8 9">
    <name type="scientific">Tengunoibacter tsumagoiensis</name>
    <dbReference type="NCBI Taxonomy" id="2014871"/>
    <lineage>
        <taxon>Bacteria</taxon>
        <taxon>Bacillati</taxon>
        <taxon>Chloroflexota</taxon>
        <taxon>Ktedonobacteria</taxon>
        <taxon>Ktedonobacterales</taxon>
        <taxon>Dictyobacteraceae</taxon>
        <taxon>Tengunoibacter</taxon>
    </lineage>
</organism>
<dbReference type="EMBL" id="BIFR01000001">
    <property type="protein sequence ID" value="GCE11710.1"/>
    <property type="molecule type" value="Genomic_DNA"/>
</dbReference>
<dbReference type="RefSeq" id="WP_126579390.1">
    <property type="nucleotide sequence ID" value="NZ_BIFR01000001.1"/>
</dbReference>
<dbReference type="Pfam" id="PF00889">
    <property type="entry name" value="EF_TS"/>
    <property type="match status" value="1"/>
</dbReference>
<feature type="domain" description="Translation elongation factor EFTs/EF1B dimerisation" evidence="7">
    <location>
        <begin position="39"/>
        <end position="198"/>
    </location>
</feature>
<dbReference type="GO" id="GO:0005737">
    <property type="term" value="C:cytoplasm"/>
    <property type="evidence" value="ECO:0007669"/>
    <property type="project" value="UniProtKB-SubCell"/>
</dbReference>
<evidence type="ECO:0000256" key="4">
    <source>
        <dbReference type="ARBA" id="ARBA00022917"/>
    </source>
</evidence>
<evidence type="ECO:0000256" key="2">
    <source>
        <dbReference type="ARBA" id="ARBA00016956"/>
    </source>
</evidence>
<comment type="subcellular location">
    <subcellularLocation>
        <location evidence="6">Cytoplasm</location>
    </subcellularLocation>
</comment>
<dbReference type="Gene3D" id="3.30.479.20">
    <property type="entry name" value="Elongation factor Ts, dimerisation domain"/>
    <property type="match status" value="1"/>
</dbReference>
<sequence length="198" mass="22019">MNYTAADVKKLRDETGATFADCKKALTESASWDSAVKFLEERSDKKAEKMITAGRETKEGGVFSYVHHNHRVGVLIELNCSTDFVARSESFRNLSSELALQIVGASPKYVNYEDVPADVIDAAKQAIAEDPSMERVPEARKEEVVANKLKKTLGEQVLLLQPWVKDESVLVGDLVRKVISETGENIVVRRFSRFALGE</sequence>
<dbReference type="InterPro" id="IPR009060">
    <property type="entry name" value="UBA-like_sf"/>
</dbReference>
<dbReference type="SUPFAM" id="SSF46934">
    <property type="entry name" value="UBA-like"/>
    <property type="match status" value="1"/>
</dbReference>
<name>A0A401ZXZ7_9CHLR</name>
<reference evidence="9" key="1">
    <citation type="submission" date="2018-12" db="EMBL/GenBank/DDBJ databases">
        <title>Tengunoibacter tsumagoiensis gen. nov., sp. nov., Dictyobacter kobayashii sp. nov., D. alpinus sp. nov., and D. joshuensis sp. nov. and description of Dictyobacteraceae fam. nov. within the order Ktedonobacterales isolated from Tengu-no-mugimeshi.</title>
        <authorList>
            <person name="Wang C.M."/>
            <person name="Zheng Y."/>
            <person name="Sakai Y."/>
            <person name="Toyoda A."/>
            <person name="Minakuchi Y."/>
            <person name="Abe K."/>
            <person name="Yokota A."/>
            <person name="Yabe S."/>
        </authorList>
    </citation>
    <scope>NUCLEOTIDE SEQUENCE [LARGE SCALE GENOMIC DNA]</scope>
    <source>
        <strain evidence="9">Uno3</strain>
    </source>
</reference>
<keyword evidence="4 6" id="KW-0648">Protein biosynthesis</keyword>
<dbReference type="Gene3D" id="1.10.8.10">
    <property type="entry name" value="DNA helicase RuvA subunit, C-terminal domain"/>
    <property type="match status" value="1"/>
</dbReference>
<feature type="region of interest" description="Involved in Mg(2+) ion dislocation from EF-Tu" evidence="6">
    <location>
        <begin position="82"/>
        <end position="85"/>
    </location>
</feature>
<keyword evidence="6" id="KW-0963">Cytoplasm</keyword>
<gene>
    <name evidence="6 8" type="primary">tsf</name>
    <name evidence="8" type="ORF">KTT_15690</name>
</gene>
<protein>
    <recommendedName>
        <fullName evidence="2 6">Elongation factor Ts</fullName>
        <shortName evidence="6">EF-Ts</shortName>
    </recommendedName>
</protein>
<evidence type="ECO:0000256" key="1">
    <source>
        <dbReference type="ARBA" id="ARBA00005532"/>
    </source>
</evidence>
<proteinExistence type="inferred from homology"/>
<comment type="function">
    <text evidence="5 6">Associates with the EF-Tu.GDP complex and induces the exchange of GDP to GTP. It remains bound to the aminoacyl-tRNA.EF-Tu.GTP complex up to the GTP hydrolysis stage on the ribosome.</text>
</comment>
<accession>A0A401ZXZ7</accession>
<dbReference type="OrthoDB" id="9808348at2"/>
<dbReference type="PANTHER" id="PTHR11741:SF0">
    <property type="entry name" value="ELONGATION FACTOR TS, MITOCHONDRIAL"/>
    <property type="match status" value="1"/>
</dbReference>
<evidence type="ECO:0000313" key="8">
    <source>
        <dbReference type="EMBL" id="GCE11710.1"/>
    </source>
</evidence>
<keyword evidence="3 6" id="KW-0251">Elongation factor</keyword>
<keyword evidence="9" id="KW-1185">Reference proteome</keyword>
<evidence type="ECO:0000259" key="7">
    <source>
        <dbReference type="Pfam" id="PF00889"/>
    </source>
</evidence>
<evidence type="ECO:0000313" key="9">
    <source>
        <dbReference type="Proteomes" id="UP000287352"/>
    </source>
</evidence>
<comment type="caution">
    <text evidence="8">The sequence shown here is derived from an EMBL/GenBank/DDBJ whole genome shotgun (WGS) entry which is preliminary data.</text>
</comment>
<evidence type="ECO:0000256" key="5">
    <source>
        <dbReference type="ARBA" id="ARBA00025453"/>
    </source>
</evidence>
<evidence type="ECO:0000256" key="3">
    <source>
        <dbReference type="ARBA" id="ARBA00022768"/>
    </source>
</evidence>
<dbReference type="HAMAP" id="MF_00050">
    <property type="entry name" value="EF_Ts"/>
    <property type="match status" value="1"/>
</dbReference>
<evidence type="ECO:0000256" key="6">
    <source>
        <dbReference type="HAMAP-Rule" id="MF_00050"/>
    </source>
</evidence>
<dbReference type="InterPro" id="IPR036402">
    <property type="entry name" value="EF-Ts_dimer_sf"/>
</dbReference>
<dbReference type="Proteomes" id="UP000287352">
    <property type="component" value="Unassembled WGS sequence"/>
</dbReference>
<dbReference type="InterPro" id="IPR001816">
    <property type="entry name" value="Transl_elong_EFTs/EF1B"/>
</dbReference>